<dbReference type="PANTHER" id="PTHR22762:SF131">
    <property type="entry name" value="GLYCOSIDE HYDROLASE FAMILY 31 N-TERMINAL DOMAIN-CONTAINING PROTEIN"/>
    <property type="match status" value="1"/>
</dbReference>
<evidence type="ECO:0000313" key="12">
    <source>
        <dbReference type="Proteomes" id="UP000694846"/>
    </source>
</evidence>
<dbReference type="SUPFAM" id="SSF74650">
    <property type="entry name" value="Galactose mutarotase-like"/>
    <property type="match status" value="1"/>
</dbReference>
<keyword evidence="5" id="KW-1015">Disulfide bond</keyword>
<feature type="transmembrane region" description="Helical" evidence="10">
    <location>
        <begin position="12"/>
        <end position="33"/>
    </location>
</feature>
<dbReference type="OrthoDB" id="1334205at2759"/>
<keyword evidence="3 9" id="KW-0378">Hydrolase</keyword>
<evidence type="ECO:0000256" key="10">
    <source>
        <dbReference type="SAM" id="Phobius"/>
    </source>
</evidence>
<dbReference type="InterPro" id="IPR000322">
    <property type="entry name" value="Glyco_hydro_31_TIM"/>
</dbReference>
<dbReference type="RefSeq" id="XP_025416314.1">
    <property type="nucleotide sequence ID" value="XM_025560529.1"/>
</dbReference>
<evidence type="ECO:0000256" key="1">
    <source>
        <dbReference type="ARBA" id="ARBA00004370"/>
    </source>
</evidence>
<dbReference type="CDD" id="cd14752">
    <property type="entry name" value="GH31_N"/>
    <property type="match status" value="1"/>
</dbReference>
<dbReference type="PROSITE" id="PS00129">
    <property type="entry name" value="GLYCOSYL_HYDROL_F31_1"/>
    <property type="match status" value="1"/>
</dbReference>
<dbReference type="GO" id="GO:0030246">
    <property type="term" value="F:carbohydrate binding"/>
    <property type="evidence" value="ECO:0007669"/>
    <property type="project" value="InterPro"/>
</dbReference>
<dbReference type="FunFam" id="2.60.40.1180:FF:000001">
    <property type="entry name" value="Maltase-glucoamylase, intestinal"/>
    <property type="match status" value="1"/>
</dbReference>
<dbReference type="CDD" id="cd00111">
    <property type="entry name" value="Trefoil"/>
    <property type="match status" value="1"/>
</dbReference>
<gene>
    <name evidence="13" type="primary">LOC112687676</name>
</gene>
<dbReference type="InterPro" id="IPR017853">
    <property type="entry name" value="GH"/>
</dbReference>
<dbReference type="Gene3D" id="2.60.40.1760">
    <property type="entry name" value="glycosyl hydrolase (family 31)"/>
    <property type="match status" value="1"/>
</dbReference>
<evidence type="ECO:0000256" key="4">
    <source>
        <dbReference type="ARBA" id="ARBA00023136"/>
    </source>
</evidence>
<comment type="similarity">
    <text evidence="2 9">Belongs to the glycosyl hydrolase 31 family.</text>
</comment>
<dbReference type="PROSITE" id="PS51448">
    <property type="entry name" value="P_TREFOIL_2"/>
    <property type="match status" value="1"/>
</dbReference>
<dbReference type="InterPro" id="IPR000519">
    <property type="entry name" value="P_trefoil_dom"/>
</dbReference>
<evidence type="ECO:0000256" key="7">
    <source>
        <dbReference type="ARBA" id="ARBA00023295"/>
    </source>
</evidence>
<dbReference type="CDD" id="cd06602">
    <property type="entry name" value="GH31_MGAM_SI_GAA"/>
    <property type="match status" value="1"/>
</dbReference>
<evidence type="ECO:0000259" key="11">
    <source>
        <dbReference type="PROSITE" id="PS51448"/>
    </source>
</evidence>
<dbReference type="GO" id="GO:0005975">
    <property type="term" value="P:carbohydrate metabolic process"/>
    <property type="evidence" value="ECO:0007669"/>
    <property type="project" value="InterPro"/>
</dbReference>
<evidence type="ECO:0000256" key="5">
    <source>
        <dbReference type="ARBA" id="ARBA00023157"/>
    </source>
</evidence>
<dbReference type="InterPro" id="IPR030459">
    <property type="entry name" value="Glyco_hydro_31_CS"/>
</dbReference>
<evidence type="ECO:0000256" key="9">
    <source>
        <dbReference type="RuleBase" id="RU361185"/>
    </source>
</evidence>
<dbReference type="InterPro" id="IPR013780">
    <property type="entry name" value="Glyco_hydro_b"/>
</dbReference>
<dbReference type="SUPFAM" id="SSF51445">
    <property type="entry name" value="(Trans)glycosidases"/>
    <property type="match status" value="1"/>
</dbReference>
<evidence type="ECO:0000256" key="2">
    <source>
        <dbReference type="ARBA" id="ARBA00007806"/>
    </source>
</evidence>
<dbReference type="InterPro" id="IPR025887">
    <property type="entry name" value="Glyco_hydro_31_N_dom"/>
</dbReference>
<keyword evidence="10" id="KW-1133">Transmembrane helix</keyword>
<reference evidence="13" key="1">
    <citation type="submission" date="2025-08" db="UniProtKB">
        <authorList>
            <consortium name="RefSeq"/>
        </authorList>
    </citation>
    <scope>IDENTIFICATION</scope>
    <source>
        <tissue evidence="13">Whole body</tissue>
    </source>
</reference>
<name>A0A8B8FZB5_9HEMI</name>
<dbReference type="Gene3D" id="4.10.110.10">
    <property type="entry name" value="Spasmolytic Protein, domain 1"/>
    <property type="match status" value="1"/>
</dbReference>
<dbReference type="SUPFAM" id="SSF51011">
    <property type="entry name" value="Glycosyl hydrolase domain"/>
    <property type="match status" value="1"/>
</dbReference>
<keyword evidence="4 10" id="KW-0472">Membrane</keyword>
<dbReference type="AlphaFoldDB" id="A0A8B8FZB5"/>
<evidence type="ECO:0000256" key="8">
    <source>
        <dbReference type="PROSITE-ProRule" id="PRU00779"/>
    </source>
</evidence>
<dbReference type="InterPro" id="IPR044913">
    <property type="entry name" value="P_trefoil_dom_sf"/>
</dbReference>
<keyword evidence="12" id="KW-1185">Reference proteome</keyword>
<dbReference type="PROSITE" id="PS00707">
    <property type="entry name" value="GLYCOSYL_HYDROL_F31_2"/>
    <property type="match status" value="1"/>
</dbReference>
<dbReference type="Gene3D" id="3.20.20.80">
    <property type="entry name" value="Glycosidases"/>
    <property type="match status" value="1"/>
</dbReference>
<dbReference type="SUPFAM" id="SSF57492">
    <property type="entry name" value="Trefoil"/>
    <property type="match status" value="1"/>
</dbReference>
<dbReference type="GO" id="GO:0004558">
    <property type="term" value="F:alpha-1,4-glucosidase activity"/>
    <property type="evidence" value="ECO:0007669"/>
    <property type="project" value="TreeGrafter"/>
</dbReference>
<keyword evidence="7 9" id="KW-0326">Glycosidase</keyword>
<dbReference type="InterPro" id="IPR011013">
    <property type="entry name" value="Gal_mutarotase_sf_dom"/>
</dbReference>
<sequence length="900" mass="104258">MYLQNDCISKLFVLFIHILFILHALFVLQITMFSCNSLPNELKFDCLPKNKSDQIICEQINCCWTPENQTDTQWPWCYYSECYNNYNVINVSETNTGKIAFYNLTAMTYNNYKKNIKMLRLDIVFETPQRLRITIDDVHHKRYKPPYPKIHEFKEKSKQNNNNTIKLSDFNVRLAKTGVGFAVIRKSDDTILFDSRNIGGFIFSDQFIQLSALLPSKYIYGLGEHKTNLLLSSNWKMYTMFNHDSTPKPGINGYGSHPFYLLIEKSGKSHGVFLFNSNAMDILLQPAPAITYRVIGGILDFYFFSGPTPSDVISQYTKIIGRPFLPPYWSLGYHMCRYGQTFEDLIKVYNRTTKAGIPWDTHWNDIDYMDHKDDFTLSNNFNQLPEYVNSLHKVGMHHVIILDPGIPSRHFNENFFVPLKDGLKDDIFIKNFTGQPLEGKVWNNGGKTAFIDFTHPKATEFWKIQISNFLKVVNFDGLWLDMNEPANFVDGDLNGCLSFESDHWENPQYLPNIVGNHLNYKTICMSARHYAGVHYNLHNVYGLVETIATYDALSKLKNTRPFVISRSSFPGFGHYAGHWTGDINSSWDDMKQSITDIINFNLFGIPLVGADICGFHHNTTVELCSRWIQLGAFYPFARNHNDQFMKDQDPAALGTEVILSTKKSLLTRYSLLPYLYSLFWKAHIEGETVVRPLFFEYPFDDNTYAIDTQFLWGAALLILPVLKEKSHHVDVYLPRDTWYEFYNKNIILSNGSFFVIEAPIDTIPLMVRGGFILPTQMPSITTTLSRQNYYELLVATKRNQAAGFLFLDDGESLDSWTNNAYNKIQFRLMNTTLFSIVEMNNYNDNNCILQNITILGVVREPLNATINEYPFNHYFYNKTEKVLYFKMLNLNLTNSFNITW</sequence>
<accession>A0A8B8FZB5</accession>
<dbReference type="Pfam" id="PF13802">
    <property type="entry name" value="Gal_mutarotas_2"/>
    <property type="match status" value="1"/>
</dbReference>
<evidence type="ECO:0000256" key="6">
    <source>
        <dbReference type="ARBA" id="ARBA00023180"/>
    </source>
</evidence>
<comment type="caution">
    <text evidence="8">Lacks conserved residue(s) required for the propagation of feature annotation.</text>
</comment>
<dbReference type="GeneID" id="112687676"/>
<proteinExistence type="inferred from homology"/>
<comment type="subcellular location">
    <subcellularLocation>
        <location evidence="1">Membrane</location>
    </subcellularLocation>
</comment>
<dbReference type="Pfam" id="PF00088">
    <property type="entry name" value="Trefoil"/>
    <property type="match status" value="1"/>
</dbReference>
<dbReference type="PANTHER" id="PTHR22762">
    <property type="entry name" value="ALPHA-GLUCOSIDASE"/>
    <property type="match status" value="1"/>
</dbReference>
<organism evidence="12 13">
    <name type="scientific">Sipha flava</name>
    <name type="common">yellow sugarcane aphid</name>
    <dbReference type="NCBI Taxonomy" id="143950"/>
    <lineage>
        <taxon>Eukaryota</taxon>
        <taxon>Metazoa</taxon>
        <taxon>Ecdysozoa</taxon>
        <taxon>Arthropoda</taxon>
        <taxon>Hexapoda</taxon>
        <taxon>Insecta</taxon>
        <taxon>Pterygota</taxon>
        <taxon>Neoptera</taxon>
        <taxon>Paraneoptera</taxon>
        <taxon>Hemiptera</taxon>
        <taxon>Sternorrhyncha</taxon>
        <taxon>Aphidomorpha</taxon>
        <taxon>Aphidoidea</taxon>
        <taxon>Aphididae</taxon>
        <taxon>Sipha</taxon>
    </lineage>
</organism>
<dbReference type="InterPro" id="IPR030458">
    <property type="entry name" value="Glyco_hydro_31_AS"/>
</dbReference>
<dbReference type="Proteomes" id="UP000694846">
    <property type="component" value="Unplaced"/>
</dbReference>
<evidence type="ECO:0000313" key="13">
    <source>
        <dbReference type="RefSeq" id="XP_025416314.1"/>
    </source>
</evidence>
<dbReference type="Gene3D" id="2.60.40.1180">
    <property type="entry name" value="Golgi alpha-mannosidase II"/>
    <property type="match status" value="2"/>
</dbReference>
<feature type="domain" description="P-type" evidence="11">
    <location>
        <begin position="33"/>
        <end position="81"/>
    </location>
</feature>
<protein>
    <submittedName>
        <fullName evidence="13">Lysosomal alpha-glucosidase-like isoform X1</fullName>
    </submittedName>
</protein>
<dbReference type="GO" id="GO:0016020">
    <property type="term" value="C:membrane"/>
    <property type="evidence" value="ECO:0007669"/>
    <property type="project" value="UniProtKB-SubCell"/>
</dbReference>
<keyword evidence="6" id="KW-0325">Glycoprotein</keyword>
<keyword evidence="10" id="KW-0812">Transmembrane</keyword>
<dbReference type="Pfam" id="PF21365">
    <property type="entry name" value="Glyco_hydro_31_3rd"/>
    <property type="match status" value="1"/>
</dbReference>
<evidence type="ECO:0000256" key="3">
    <source>
        <dbReference type="ARBA" id="ARBA00022801"/>
    </source>
</evidence>
<dbReference type="InterPro" id="IPR048395">
    <property type="entry name" value="Glyco_hydro_31_C"/>
</dbReference>
<dbReference type="Pfam" id="PF01055">
    <property type="entry name" value="Glyco_hydro_31_2nd"/>
    <property type="match status" value="1"/>
</dbReference>